<comment type="caution">
    <text evidence="9">The sequence shown here is derived from an EMBL/GenBank/DDBJ whole genome shotgun (WGS) entry which is preliminary data.</text>
</comment>
<dbReference type="PANTHER" id="PTHR46084">
    <property type="entry name" value="PROTEIN MALE DISCOVERER 2"/>
    <property type="match status" value="1"/>
</dbReference>
<evidence type="ECO:0000313" key="10">
    <source>
        <dbReference type="Proteomes" id="UP001412067"/>
    </source>
</evidence>
<feature type="transmembrane region" description="Helical" evidence="8">
    <location>
        <begin position="232"/>
        <end position="253"/>
    </location>
</feature>
<feature type="region of interest" description="Disordered" evidence="7">
    <location>
        <begin position="124"/>
        <end position="226"/>
    </location>
</feature>
<dbReference type="PANTHER" id="PTHR46084:SF14">
    <property type="entry name" value="PROTEIN KINASE DOMAIN-CONTAINING PROTEIN"/>
    <property type="match status" value="1"/>
</dbReference>
<keyword evidence="2 8" id="KW-0812">Transmembrane</keyword>
<name>A0ABR2LT07_9ASPA</name>
<sequence>MSPTSCSSKHLLLYFNLISYLFFPWLTSILHNNSFSGYIPGALSNLLKLEVLDLGHNNLSGPFPHALLGIVSLKVVVLRNNSFIKDLSPELFDLNVISELQGDEETQASTKGYVVSGANMLRQKDNCSNAENPSTRKLLQSSIEKPRKRQRPHNRNIASSPSLSPTSSPSSSPIPSPSSSPTSSPPSKSQSPLLSPSPISHLPVDKAYEDSPHHSNSAPSPSPGTNQSYRPVYITLGAGVFAFFSFSSIYFICWRASKVETEPFKTGLSGKLQKALVMGEFISPFVLSMEQSTSLCFIRMLPVAGVQSLKRSELQAACEDFSNVIDTLSDCTLYKGTLSSGVEIAVTSSLIKTENDWSDQSESSFRNKASRKLSLQMQDKAAYRNLPETLRPQDTIFNLITFYIKLTQESLAVKEAEPLDWTARLRVAMGIAYCLDHLLRLDPPATLRALNSHTVYLTEDYAAKVTDLSFWNEEKVNIPSSRNADDAGSQLSNPEIVYKFGIILLELISGRLPFSKDDGLLVLWASSHLTGKRPLNGIVDQTVKSLTEEDISPLCKVVQSCVNPRPSERPKMADVAAELRKITGISPDAASPKLSPLWWAELEIIS</sequence>
<dbReference type="InterPro" id="IPR011009">
    <property type="entry name" value="Kinase-like_dom_sf"/>
</dbReference>
<dbReference type="Gene3D" id="1.10.510.10">
    <property type="entry name" value="Transferase(Phosphotransferase) domain 1"/>
    <property type="match status" value="1"/>
</dbReference>
<dbReference type="Proteomes" id="UP001412067">
    <property type="component" value="Unassembled WGS sequence"/>
</dbReference>
<evidence type="ECO:0000256" key="2">
    <source>
        <dbReference type="ARBA" id="ARBA00022692"/>
    </source>
</evidence>
<comment type="subcellular location">
    <subcellularLocation>
        <location evidence="6">Endomembrane system</location>
        <topology evidence="6">Single-pass membrane protein</topology>
    </subcellularLocation>
    <subcellularLocation>
        <location evidence="1">Membrane</location>
        <topology evidence="1">Single-pass type I membrane protein</topology>
    </subcellularLocation>
</comment>
<evidence type="ECO:0000256" key="8">
    <source>
        <dbReference type="SAM" id="Phobius"/>
    </source>
</evidence>
<evidence type="ECO:0000256" key="6">
    <source>
        <dbReference type="ARBA" id="ARBA00037847"/>
    </source>
</evidence>
<evidence type="ECO:0000256" key="7">
    <source>
        <dbReference type="SAM" id="MobiDB-lite"/>
    </source>
</evidence>
<organism evidence="9 10">
    <name type="scientific">Platanthera guangdongensis</name>
    <dbReference type="NCBI Taxonomy" id="2320717"/>
    <lineage>
        <taxon>Eukaryota</taxon>
        <taxon>Viridiplantae</taxon>
        <taxon>Streptophyta</taxon>
        <taxon>Embryophyta</taxon>
        <taxon>Tracheophyta</taxon>
        <taxon>Spermatophyta</taxon>
        <taxon>Magnoliopsida</taxon>
        <taxon>Liliopsida</taxon>
        <taxon>Asparagales</taxon>
        <taxon>Orchidaceae</taxon>
        <taxon>Orchidoideae</taxon>
        <taxon>Orchideae</taxon>
        <taxon>Orchidinae</taxon>
        <taxon>Platanthera</taxon>
    </lineage>
</organism>
<keyword evidence="10" id="KW-1185">Reference proteome</keyword>
<accession>A0ABR2LT07</accession>
<dbReference type="SUPFAM" id="SSF56112">
    <property type="entry name" value="Protein kinase-like (PK-like)"/>
    <property type="match status" value="1"/>
</dbReference>
<keyword evidence="5 8" id="KW-0472">Membrane</keyword>
<proteinExistence type="predicted"/>
<evidence type="ECO:0000256" key="3">
    <source>
        <dbReference type="ARBA" id="ARBA00022729"/>
    </source>
</evidence>
<dbReference type="SUPFAM" id="SSF52058">
    <property type="entry name" value="L domain-like"/>
    <property type="match status" value="1"/>
</dbReference>
<feature type="compositionally biased region" description="Basic and acidic residues" evidence="7">
    <location>
        <begin position="203"/>
        <end position="213"/>
    </location>
</feature>
<protein>
    <submittedName>
        <fullName evidence="9">LRR receptor-like serine/threonine-protein kinase MRH1</fullName>
    </submittedName>
</protein>
<reference evidence="9 10" key="1">
    <citation type="journal article" date="2022" name="Nat. Plants">
        <title>Genomes of leafy and leafless Platanthera orchids illuminate the evolution of mycoheterotrophy.</title>
        <authorList>
            <person name="Li M.H."/>
            <person name="Liu K.W."/>
            <person name="Li Z."/>
            <person name="Lu H.C."/>
            <person name="Ye Q.L."/>
            <person name="Zhang D."/>
            <person name="Wang J.Y."/>
            <person name="Li Y.F."/>
            <person name="Zhong Z.M."/>
            <person name="Liu X."/>
            <person name="Yu X."/>
            <person name="Liu D.K."/>
            <person name="Tu X.D."/>
            <person name="Liu B."/>
            <person name="Hao Y."/>
            <person name="Liao X.Y."/>
            <person name="Jiang Y.T."/>
            <person name="Sun W.H."/>
            <person name="Chen J."/>
            <person name="Chen Y.Q."/>
            <person name="Ai Y."/>
            <person name="Zhai J.W."/>
            <person name="Wu S.S."/>
            <person name="Zhou Z."/>
            <person name="Hsiao Y.Y."/>
            <person name="Wu W.L."/>
            <person name="Chen Y.Y."/>
            <person name="Lin Y.F."/>
            <person name="Hsu J.L."/>
            <person name="Li C.Y."/>
            <person name="Wang Z.W."/>
            <person name="Zhao X."/>
            <person name="Zhong W.Y."/>
            <person name="Ma X.K."/>
            <person name="Ma L."/>
            <person name="Huang J."/>
            <person name="Chen G.Z."/>
            <person name="Huang M.Z."/>
            <person name="Huang L."/>
            <person name="Peng D.H."/>
            <person name="Luo Y.B."/>
            <person name="Zou S.Q."/>
            <person name="Chen S.P."/>
            <person name="Lan S."/>
            <person name="Tsai W.C."/>
            <person name="Van de Peer Y."/>
            <person name="Liu Z.J."/>
        </authorList>
    </citation>
    <scope>NUCLEOTIDE SEQUENCE [LARGE SCALE GENOMIC DNA]</scope>
    <source>
        <strain evidence="9">Lor288</strain>
    </source>
</reference>
<gene>
    <name evidence="9" type="primary">MRH1</name>
    <name evidence="9" type="ORF">KSP40_PGU022820</name>
</gene>
<dbReference type="EMBL" id="JBBWWR010000015">
    <property type="protein sequence ID" value="KAK8949850.1"/>
    <property type="molecule type" value="Genomic_DNA"/>
</dbReference>
<feature type="compositionally biased region" description="Polar residues" evidence="7">
    <location>
        <begin position="126"/>
        <end position="143"/>
    </location>
</feature>
<dbReference type="InterPro" id="IPR032675">
    <property type="entry name" value="LRR_dom_sf"/>
</dbReference>
<evidence type="ECO:0000256" key="1">
    <source>
        <dbReference type="ARBA" id="ARBA00004479"/>
    </source>
</evidence>
<feature type="compositionally biased region" description="Low complexity" evidence="7">
    <location>
        <begin position="159"/>
        <end position="171"/>
    </location>
</feature>
<dbReference type="InterPro" id="IPR001611">
    <property type="entry name" value="Leu-rich_rpt"/>
</dbReference>
<feature type="transmembrane region" description="Helical" evidence="8">
    <location>
        <begin position="12"/>
        <end position="30"/>
    </location>
</feature>
<dbReference type="Pfam" id="PF13855">
    <property type="entry name" value="LRR_8"/>
    <property type="match status" value="1"/>
</dbReference>
<dbReference type="Gene3D" id="3.80.10.10">
    <property type="entry name" value="Ribonuclease Inhibitor"/>
    <property type="match status" value="1"/>
</dbReference>
<keyword evidence="3" id="KW-0732">Signal</keyword>
<keyword evidence="4 8" id="KW-1133">Transmembrane helix</keyword>
<evidence type="ECO:0000313" key="9">
    <source>
        <dbReference type="EMBL" id="KAK8949850.1"/>
    </source>
</evidence>
<evidence type="ECO:0000256" key="5">
    <source>
        <dbReference type="ARBA" id="ARBA00023136"/>
    </source>
</evidence>
<feature type="compositionally biased region" description="Low complexity" evidence="7">
    <location>
        <begin position="179"/>
        <end position="202"/>
    </location>
</feature>
<evidence type="ECO:0000256" key="4">
    <source>
        <dbReference type="ARBA" id="ARBA00022989"/>
    </source>
</evidence>